<comment type="caution">
    <text evidence="14">The sequence shown here is derived from an EMBL/GenBank/DDBJ whole genome shotgun (WGS) entry which is preliminary data.</text>
</comment>
<evidence type="ECO:0000256" key="2">
    <source>
        <dbReference type="ARBA" id="ARBA00022525"/>
    </source>
</evidence>
<dbReference type="CDD" id="cd00055">
    <property type="entry name" value="EGF_Lam"/>
    <property type="match status" value="3"/>
</dbReference>
<dbReference type="PROSITE" id="PS50027">
    <property type="entry name" value="EGF_LAM_2"/>
    <property type="match status" value="2"/>
</dbReference>
<keyword evidence="9 10" id="KW-0424">Laminin EGF-like domain</keyword>
<protein>
    <submittedName>
        <fullName evidence="14">Laminin alpha-2 chain</fullName>
    </submittedName>
</protein>
<dbReference type="GO" id="GO:0009887">
    <property type="term" value="P:animal organ morphogenesis"/>
    <property type="evidence" value="ECO:0007669"/>
    <property type="project" value="TreeGrafter"/>
</dbReference>
<dbReference type="GO" id="GO:0005604">
    <property type="term" value="C:basement membrane"/>
    <property type="evidence" value="ECO:0007669"/>
    <property type="project" value="UniProtKB-SubCell"/>
</dbReference>
<evidence type="ECO:0000313" key="15">
    <source>
        <dbReference type="Proteomes" id="UP000004810"/>
    </source>
</evidence>
<evidence type="ECO:0000256" key="10">
    <source>
        <dbReference type="PROSITE-ProRule" id="PRU00460"/>
    </source>
</evidence>
<feature type="disulfide bond" evidence="10">
    <location>
        <begin position="245"/>
        <end position="254"/>
    </location>
</feature>
<feature type="domain" description="Laminin EGF-like" evidence="11">
    <location>
        <begin position="170"/>
        <end position="224"/>
    </location>
</feature>
<dbReference type="SMART" id="SM00281">
    <property type="entry name" value="LamB"/>
    <property type="match status" value="1"/>
</dbReference>
<dbReference type="InterPro" id="IPR000034">
    <property type="entry name" value="Laminin_IV"/>
</dbReference>
<dbReference type="Pfam" id="PF00053">
    <property type="entry name" value="EGF_laminin"/>
    <property type="match status" value="4"/>
</dbReference>
<dbReference type="Gene3D" id="2.60.120.260">
    <property type="entry name" value="Galactose-binding domain-like"/>
    <property type="match status" value="1"/>
</dbReference>
<comment type="caution">
    <text evidence="10">Lacks conserved residue(s) required for the propagation of feature annotation.</text>
</comment>
<dbReference type="InterPro" id="IPR000742">
    <property type="entry name" value="EGF"/>
</dbReference>
<reference evidence="15" key="1">
    <citation type="submission" date="2012-08" db="EMBL/GenBank/DDBJ databases">
        <title>The Genome Sequence of Wuchereria bancrofti.</title>
        <authorList>
            <person name="Nutman T.B."/>
            <person name="Fink D.L."/>
            <person name="Russ C."/>
            <person name="Young S."/>
            <person name="Zeng Q."/>
            <person name="Koehrsen M."/>
            <person name="Alvarado L."/>
            <person name="Berlin A."/>
            <person name="Chapman S.B."/>
            <person name="Chen Z."/>
            <person name="Freedman E."/>
            <person name="Gellesch M."/>
            <person name="Goldberg J."/>
            <person name="Griggs A."/>
            <person name="Gujja S."/>
            <person name="Heilman E.R."/>
            <person name="Heiman D."/>
            <person name="Hepburn T."/>
            <person name="Howarth C."/>
            <person name="Jen D."/>
            <person name="Larson L."/>
            <person name="Lewis B."/>
            <person name="Mehta T."/>
            <person name="Park D."/>
            <person name="Pearson M."/>
            <person name="Roberts A."/>
            <person name="Saif S."/>
            <person name="Shea T."/>
            <person name="Shenoy N."/>
            <person name="Sisk P."/>
            <person name="Stolte C."/>
            <person name="Sykes S."/>
            <person name="Walk T."/>
            <person name="White J."/>
            <person name="Yandava C."/>
            <person name="Haas B."/>
            <person name="Henn M.R."/>
            <person name="Nusbaum C."/>
            <person name="Birren B."/>
        </authorList>
    </citation>
    <scope>NUCLEOTIDE SEQUENCE [LARGE SCALE GENOMIC DNA]</scope>
    <source>
        <strain evidence="15">NA</strain>
    </source>
</reference>
<keyword evidence="4" id="KW-0732">Signal</keyword>
<name>J9ESC3_WUCBA</name>
<dbReference type="PROSITE" id="PS01248">
    <property type="entry name" value="EGF_LAM_1"/>
    <property type="match status" value="1"/>
</dbReference>
<evidence type="ECO:0000256" key="7">
    <source>
        <dbReference type="ARBA" id="ARBA00023157"/>
    </source>
</evidence>
<evidence type="ECO:0000256" key="8">
    <source>
        <dbReference type="ARBA" id="ARBA00023180"/>
    </source>
</evidence>
<feature type="domain" description="Laminin EGF-like" evidence="11">
    <location>
        <begin position="225"/>
        <end position="274"/>
    </location>
</feature>
<keyword evidence="3" id="KW-0272">Extracellular matrix</keyword>
<evidence type="ECO:0000256" key="5">
    <source>
        <dbReference type="ARBA" id="ARBA00022737"/>
    </source>
</evidence>
<evidence type="ECO:0000256" key="9">
    <source>
        <dbReference type="ARBA" id="ARBA00023292"/>
    </source>
</evidence>
<dbReference type="InterPro" id="IPR002049">
    <property type="entry name" value="LE_dom"/>
</dbReference>
<dbReference type="Pfam" id="PF00052">
    <property type="entry name" value="Laminin_B"/>
    <property type="match status" value="1"/>
</dbReference>
<evidence type="ECO:0000259" key="12">
    <source>
        <dbReference type="PROSITE" id="PS51115"/>
    </source>
</evidence>
<dbReference type="FunFam" id="2.10.25.10:FF:000094">
    <property type="entry name" value="Laminin subunit alpha-2"/>
    <property type="match status" value="1"/>
</dbReference>
<evidence type="ECO:0000259" key="11">
    <source>
        <dbReference type="PROSITE" id="PS50027"/>
    </source>
</evidence>
<dbReference type="SUPFAM" id="SSF57196">
    <property type="entry name" value="EGF/Laminin"/>
    <property type="match status" value="4"/>
</dbReference>
<feature type="disulfide bond" evidence="10">
    <location>
        <begin position="170"/>
        <end position="182"/>
    </location>
</feature>
<dbReference type="Gene3D" id="2.10.25.10">
    <property type="entry name" value="Laminin"/>
    <property type="match status" value="3"/>
</dbReference>
<evidence type="ECO:0000256" key="4">
    <source>
        <dbReference type="ARBA" id="ARBA00022729"/>
    </source>
</evidence>
<organism evidence="14 15">
    <name type="scientific">Wuchereria bancrofti</name>
    <dbReference type="NCBI Taxonomy" id="6293"/>
    <lineage>
        <taxon>Eukaryota</taxon>
        <taxon>Metazoa</taxon>
        <taxon>Ecdysozoa</taxon>
        <taxon>Nematoda</taxon>
        <taxon>Chromadorea</taxon>
        <taxon>Rhabditida</taxon>
        <taxon>Spirurina</taxon>
        <taxon>Spiruromorpha</taxon>
        <taxon>Filarioidea</taxon>
        <taxon>Onchocercidae</taxon>
        <taxon>Wuchereria</taxon>
    </lineage>
</organism>
<accession>J9ESC3</accession>
<keyword evidence="2" id="KW-0964">Secreted</keyword>
<gene>
    <name evidence="14" type="ORF">WUBG_10935</name>
</gene>
<feature type="disulfide bond" evidence="10">
    <location>
        <begin position="200"/>
        <end position="209"/>
    </location>
</feature>
<evidence type="ECO:0000256" key="1">
    <source>
        <dbReference type="ARBA" id="ARBA00004302"/>
    </source>
</evidence>
<keyword evidence="7 10" id="KW-1015">Disulfide bond</keyword>
<evidence type="ECO:0000256" key="3">
    <source>
        <dbReference type="ARBA" id="ARBA00022530"/>
    </source>
</evidence>
<dbReference type="EMBL" id="ADBV01006915">
    <property type="protein sequence ID" value="EJW78154.1"/>
    <property type="molecule type" value="Genomic_DNA"/>
</dbReference>
<dbReference type="InterPro" id="IPR008211">
    <property type="entry name" value="Laminin_N"/>
</dbReference>
<dbReference type="InterPro" id="IPR050440">
    <property type="entry name" value="Laminin/Netrin_ECM"/>
</dbReference>
<dbReference type="PROSITE" id="PS51117">
    <property type="entry name" value="LAMININ_NTER"/>
    <property type="match status" value="1"/>
</dbReference>
<keyword evidence="5" id="KW-0677">Repeat</keyword>
<evidence type="ECO:0000259" key="13">
    <source>
        <dbReference type="PROSITE" id="PS51117"/>
    </source>
</evidence>
<dbReference type="FunFam" id="2.10.25.10:FF:000069">
    <property type="entry name" value="Laminin subunit alpha 1"/>
    <property type="match status" value="1"/>
</dbReference>
<sequence length="447" mass="50972">MSLRTLNADLMIINRRDKSNRLDLSVTRRYFYAIKDISIGGQCICHGHAESCPPDPVTGQSRCECRHNTCGESCSKCCPLFNQLPWRQGTQSHPNICQPCQCFNHATHCEYDEEVERLGLSVTPEGIFEGGGKCIDCKHNTDGINCERCMWTYFRPSGVTHYREDACRPCDCDPIGSEHNNCVRDETSADDDQKPGDCICKPGFGGRRCDVCAPGYRNHPKCEPCPCNRAGSLNFDTCEEEHCICKANVEGLYCDRCKEGTINLDMKNPKGCQACFCFGLSKKCHEKQWNRGEIRSTTGWVLTDLSGEKMVPPKSENNEILMYTNNEYRNNELYYWKAPKEFNGNLLNSYGGNLQYFVYFVPMGNGEETSIPDVIIEGNGIKLEYYSQQNFFPRENISIQIPMKEDSGWHNSHMRTLTDKHEMMRVLADVNTMLIRALYNKEQIQSR</sequence>
<dbReference type="PANTHER" id="PTHR10574">
    <property type="entry name" value="NETRIN/LAMININ-RELATED"/>
    <property type="match status" value="1"/>
</dbReference>
<dbReference type="Proteomes" id="UP000004810">
    <property type="component" value="Unassembled WGS sequence"/>
</dbReference>
<dbReference type="PANTHER" id="PTHR10574:SF444">
    <property type="entry name" value="BASEMENT MEMBRANE-SPECIFIC HEPARAN SULFATE PROTEOGLYCAN CORE PROTEIN"/>
    <property type="match status" value="1"/>
</dbReference>
<dbReference type="SMART" id="SM00180">
    <property type="entry name" value="EGF_Lam"/>
    <property type="match status" value="4"/>
</dbReference>
<feature type="domain" description="Laminin N-terminal" evidence="13">
    <location>
        <begin position="1"/>
        <end position="42"/>
    </location>
</feature>
<evidence type="ECO:0000313" key="14">
    <source>
        <dbReference type="EMBL" id="EJW78154.1"/>
    </source>
</evidence>
<dbReference type="PROSITE" id="PS00022">
    <property type="entry name" value="EGF_1"/>
    <property type="match status" value="1"/>
</dbReference>
<dbReference type="GO" id="GO:0009888">
    <property type="term" value="P:tissue development"/>
    <property type="evidence" value="ECO:0007669"/>
    <property type="project" value="TreeGrafter"/>
</dbReference>
<comment type="subcellular location">
    <subcellularLocation>
        <location evidence="1">Secreted</location>
        <location evidence="1">Extracellular space</location>
        <location evidence="1">Extracellular matrix</location>
        <location evidence="1">Basement membrane</location>
    </subcellularLocation>
</comment>
<evidence type="ECO:0000256" key="6">
    <source>
        <dbReference type="ARBA" id="ARBA00022869"/>
    </source>
</evidence>
<feature type="domain" description="Laminin IV type A" evidence="12">
    <location>
        <begin position="295"/>
        <end position="447"/>
    </location>
</feature>
<proteinExistence type="predicted"/>
<dbReference type="PROSITE" id="PS51115">
    <property type="entry name" value="LAMININ_IVA"/>
    <property type="match status" value="1"/>
</dbReference>
<keyword evidence="8" id="KW-0325">Glycoprotein</keyword>
<dbReference type="AlphaFoldDB" id="J9ESC3"/>
<keyword evidence="6" id="KW-0084">Basement membrane</keyword>